<keyword evidence="3 11" id="KW-0812">Transmembrane</keyword>
<dbReference type="GO" id="GO:0019706">
    <property type="term" value="F:protein-cysteine S-palmitoyltransferase activity"/>
    <property type="evidence" value="ECO:0007669"/>
    <property type="project" value="UniProtKB-EC"/>
</dbReference>
<evidence type="ECO:0000256" key="4">
    <source>
        <dbReference type="ARBA" id="ARBA00022989"/>
    </source>
</evidence>
<keyword evidence="2 11" id="KW-0808">Transferase</keyword>
<comment type="domain">
    <text evidence="11">The DHHC domain is required for palmitoyltransferase activity.</text>
</comment>
<evidence type="ECO:0000256" key="7">
    <source>
        <dbReference type="ARBA" id="ARBA00023288"/>
    </source>
</evidence>
<evidence type="ECO:0000256" key="12">
    <source>
        <dbReference type="SAM" id="MobiDB-lite"/>
    </source>
</evidence>
<dbReference type="GO" id="GO:0016020">
    <property type="term" value="C:membrane"/>
    <property type="evidence" value="ECO:0007669"/>
    <property type="project" value="UniProtKB-SubCell"/>
</dbReference>
<evidence type="ECO:0000256" key="10">
    <source>
        <dbReference type="ARBA" id="ARBA00048048"/>
    </source>
</evidence>
<evidence type="ECO:0000313" key="14">
    <source>
        <dbReference type="EMBL" id="KAJ4386199.1"/>
    </source>
</evidence>
<gene>
    <name evidence="14" type="primary">pfa5</name>
    <name evidence="14" type="ORF">N0V93_009092</name>
</gene>
<dbReference type="AlphaFoldDB" id="A0A9W8YK24"/>
<feature type="transmembrane region" description="Helical" evidence="11">
    <location>
        <begin position="37"/>
        <end position="60"/>
    </location>
</feature>
<accession>A0A9W8YK24</accession>
<evidence type="ECO:0000256" key="9">
    <source>
        <dbReference type="ARBA" id="ARBA00038298"/>
    </source>
</evidence>
<feature type="transmembrane region" description="Helical" evidence="11">
    <location>
        <begin position="205"/>
        <end position="233"/>
    </location>
</feature>
<name>A0A9W8YK24_9PEZI</name>
<dbReference type="InterPro" id="IPR039859">
    <property type="entry name" value="PFA4/ZDH16/20/ERF2-like"/>
</dbReference>
<evidence type="ECO:0000313" key="15">
    <source>
        <dbReference type="Proteomes" id="UP001140453"/>
    </source>
</evidence>
<comment type="catalytic activity">
    <reaction evidence="10 11">
        <text>L-cysteinyl-[protein] + hexadecanoyl-CoA = S-hexadecanoyl-L-cysteinyl-[protein] + CoA</text>
        <dbReference type="Rhea" id="RHEA:36683"/>
        <dbReference type="Rhea" id="RHEA-COMP:10131"/>
        <dbReference type="Rhea" id="RHEA-COMP:11032"/>
        <dbReference type="ChEBI" id="CHEBI:29950"/>
        <dbReference type="ChEBI" id="CHEBI:57287"/>
        <dbReference type="ChEBI" id="CHEBI:57379"/>
        <dbReference type="ChEBI" id="CHEBI:74151"/>
        <dbReference type="EC" id="2.3.1.225"/>
    </reaction>
</comment>
<evidence type="ECO:0000259" key="13">
    <source>
        <dbReference type="Pfam" id="PF01529"/>
    </source>
</evidence>
<comment type="subcellular location">
    <subcellularLocation>
        <location evidence="1">Membrane</location>
        <topology evidence="1">Multi-pass membrane protein</topology>
    </subcellularLocation>
</comment>
<keyword evidence="6" id="KW-0564">Palmitate</keyword>
<evidence type="ECO:0000256" key="1">
    <source>
        <dbReference type="ARBA" id="ARBA00004141"/>
    </source>
</evidence>
<dbReference type="PANTHER" id="PTHR22883">
    <property type="entry name" value="ZINC FINGER DHHC DOMAIN CONTAINING PROTEIN"/>
    <property type="match status" value="1"/>
</dbReference>
<sequence length="366" mass="40920">MASTSAPTLTKASRCPPRSEARSQKPPTRWTTRLMPFFLLGVIGFACWALTGPICINFFFARHENGAATVFLVLHYIFLILMLSSYGRTLYVVNFIPGLVPLEPKLSLEAFYTRDVFTCRSDGLPIWCSDCQNWKPERAHHSGEIQRCVMKMDHYCPWAGGMIGETSFKFFIQFVSYTSMYCAVCLSAGAYVTSVLAREGNGTDAAAIVLIAVAAFFGLFSFTMASLSLRFCFINSTNIESLRGSDKVYQLAIRIPLNQTPNSESSSTGAVDYETVTFPRPDLDVSHTTQEGYSRPAAEHKFAIVKTEMGDNPWDTGSYYQNFKSVMGERVLLDWLLPLKMSPCCAYNGEYPVGPAVDRLRERLKK</sequence>
<dbReference type="EC" id="2.3.1.225" evidence="11"/>
<dbReference type="Pfam" id="PF01529">
    <property type="entry name" value="DHHC"/>
    <property type="match status" value="1"/>
</dbReference>
<keyword evidence="7" id="KW-0449">Lipoprotein</keyword>
<feature type="region of interest" description="Disordered" evidence="12">
    <location>
        <begin position="1"/>
        <end position="27"/>
    </location>
</feature>
<proteinExistence type="inferred from homology"/>
<protein>
    <recommendedName>
        <fullName evidence="11">Palmitoyltransferase</fullName>
        <ecNumber evidence="11">2.3.1.225</ecNumber>
    </recommendedName>
</protein>
<keyword evidence="15" id="KW-1185">Reference proteome</keyword>
<comment type="caution">
    <text evidence="14">The sequence shown here is derived from an EMBL/GenBank/DDBJ whole genome shotgun (WGS) entry which is preliminary data.</text>
</comment>
<organism evidence="14 15">
    <name type="scientific">Gnomoniopsis smithogilvyi</name>
    <dbReference type="NCBI Taxonomy" id="1191159"/>
    <lineage>
        <taxon>Eukaryota</taxon>
        <taxon>Fungi</taxon>
        <taxon>Dikarya</taxon>
        <taxon>Ascomycota</taxon>
        <taxon>Pezizomycotina</taxon>
        <taxon>Sordariomycetes</taxon>
        <taxon>Sordariomycetidae</taxon>
        <taxon>Diaporthales</taxon>
        <taxon>Gnomoniaceae</taxon>
        <taxon>Gnomoniopsis</taxon>
    </lineage>
</organism>
<dbReference type="PANTHER" id="PTHR22883:SF23">
    <property type="entry name" value="PALMITOYLTRANSFERASE ZDHHC6"/>
    <property type="match status" value="1"/>
</dbReference>
<feature type="transmembrane region" description="Helical" evidence="11">
    <location>
        <begin position="170"/>
        <end position="193"/>
    </location>
</feature>
<evidence type="ECO:0000256" key="5">
    <source>
        <dbReference type="ARBA" id="ARBA00023136"/>
    </source>
</evidence>
<evidence type="ECO:0000256" key="3">
    <source>
        <dbReference type="ARBA" id="ARBA00022692"/>
    </source>
</evidence>
<keyword evidence="4 11" id="KW-1133">Transmembrane helix</keyword>
<dbReference type="GO" id="GO:0005794">
    <property type="term" value="C:Golgi apparatus"/>
    <property type="evidence" value="ECO:0007669"/>
    <property type="project" value="TreeGrafter"/>
</dbReference>
<evidence type="ECO:0000256" key="6">
    <source>
        <dbReference type="ARBA" id="ARBA00023139"/>
    </source>
</evidence>
<feature type="compositionally biased region" description="Polar residues" evidence="12">
    <location>
        <begin position="1"/>
        <end position="11"/>
    </location>
</feature>
<comment type="similarity">
    <text evidence="9">Belongs to the DHHC palmitoyltransferase family. PFA5 subfamily.</text>
</comment>
<dbReference type="InterPro" id="IPR001594">
    <property type="entry name" value="Palmitoyltrfase_DHHC"/>
</dbReference>
<dbReference type="PROSITE" id="PS50216">
    <property type="entry name" value="DHHC"/>
    <property type="match status" value="1"/>
</dbReference>
<feature type="domain" description="Palmitoyltransferase DHHC" evidence="13">
    <location>
        <begin position="127"/>
        <end position="243"/>
    </location>
</feature>
<keyword evidence="8 11" id="KW-0012">Acyltransferase</keyword>
<reference evidence="14" key="1">
    <citation type="submission" date="2022-10" db="EMBL/GenBank/DDBJ databases">
        <title>Tapping the CABI collections for fungal endophytes: first genome assemblies for Collariella, Neodidymelliopsis, Ascochyta clinopodiicola, Didymella pomorum, Didymosphaeria variabile, Neocosmospora piperis and Neocucurbitaria cava.</title>
        <authorList>
            <person name="Hill R."/>
        </authorList>
    </citation>
    <scope>NUCLEOTIDE SEQUENCE</scope>
    <source>
        <strain evidence="14">IMI 355082</strain>
    </source>
</reference>
<feature type="transmembrane region" description="Helical" evidence="11">
    <location>
        <begin position="66"/>
        <end position="86"/>
    </location>
</feature>
<dbReference type="EMBL" id="JAPEVB010000006">
    <property type="protein sequence ID" value="KAJ4386199.1"/>
    <property type="molecule type" value="Genomic_DNA"/>
</dbReference>
<evidence type="ECO:0000256" key="2">
    <source>
        <dbReference type="ARBA" id="ARBA00022679"/>
    </source>
</evidence>
<dbReference type="GO" id="GO:0005783">
    <property type="term" value="C:endoplasmic reticulum"/>
    <property type="evidence" value="ECO:0007669"/>
    <property type="project" value="TreeGrafter"/>
</dbReference>
<keyword evidence="5 11" id="KW-0472">Membrane</keyword>
<dbReference type="GO" id="GO:0006612">
    <property type="term" value="P:protein targeting to membrane"/>
    <property type="evidence" value="ECO:0007669"/>
    <property type="project" value="TreeGrafter"/>
</dbReference>
<evidence type="ECO:0000256" key="8">
    <source>
        <dbReference type="ARBA" id="ARBA00023315"/>
    </source>
</evidence>
<dbReference type="OrthoDB" id="331948at2759"/>
<dbReference type="Proteomes" id="UP001140453">
    <property type="component" value="Unassembled WGS sequence"/>
</dbReference>
<evidence type="ECO:0000256" key="11">
    <source>
        <dbReference type="RuleBase" id="RU079119"/>
    </source>
</evidence>